<keyword evidence="3" id="KW-1185">Reference proteome</keyword>
<feature type="region of interest" description="Disordered" evidence="1">
    <location>
        <begin position="323"/>
        <end position="344"/>
    </location>
</feature>
<evidence type="ECO:0000256" key="1">
    <source>
        <dbReference type="SAM" id="MobiDB-lite"/>
    </source>
</evidence>
<dbReference type="AlphaFoldDB" id="A0AAE0MZF6"/>
<name>A0AAE0MZF6_9PEZI</name>
<protein>
    <submittedName>
        <fullName evidence="2">Uncharacterized protein</fullName>
    </submittedName>
</protein>
<gene>
    <name evidence="2" type="ORF">B0T24DRAFT_683732</name>
</gene>
<reference evidence="2" key="1">
    <citation type="journal article" date="2023" name="Mol. Phylogenet. Evol.">
        <title>Genome-scale phylogeny and comparative genomics of the fungal order Sordariales.</title>
        <authorList>
            <person name="Hensen N."/>
            <person name="Bonometti L."/>
            <person name="Westerberg I."/>
            <person name="Brannstrom I.O."/>
            <person name="Guillou S."/>
            <person name="Cros-Aarteil S."/>
            <person name="Calhoun S."/>
            <person name="Haridas S."/>
            <person name="Kuo A."/>
            <person name="Mondo S."/>
            <person name="Pangilinan J."/>
            <person name="Riley R."/>
            <person name="LaButti K."/>
            <person name="Andreopoulos B."/>
            <person name="Lipzen A."/>
            <person name="Chen C."/>
            <person name="Yan M."/>
            <person name="Daum C."/>
            <person name="Ng V."/>
            <person name="Clum A."/>
            <person name="Steindorff A."/>
            <person name="Ohm R.A."/>
            <person name="Martin F."/>
            <person name="Silar P."/>
            <person name="Natvig D.O."/>
            <person name="Lalanne C."/>
            <person name="Gautier V."/>
            <person name="Ament-Velasquez S.L."/>
            <person name="Kruys A."/>
            <person name="Hutchinson M.I."/>
            <person name="Powell A.J."/>
            <person name="Barry K."/>
            <person name="Miller A.N."/>
            <person name="Grigoriev I.V."/>
            <person name="Debuchy R."/>
            <person name="Gladieux P."/>
            <person name="Hiltunen Thoren M."/>
            <person name="Johannesson H."/>
        </authorList>
    </citation>
    <scope>NUCLEOTIDE SEQUENCE</scope>
    <source>
        <strain evidence="2">CBS 958.72</strain>
    </source>
</reference>
<comment type="caution">
    <text evidence="2">The sequence shown here is derived from an EMBL/GenBank/DDBJ whole genome shotgun (WGS) entry which is preliminary data.</text>
</comment>
<sequence>MLTTHSPAHGSLLRAKLDDIYLRRKALRQSPSTSPEPRLVSLSPQPGAGKEHQIRCYHELINDSGRPPCSLETLDKIYQSFTGFADLLRPWLENTVPQHPDDLGVFSRPLARWKEFRRWQRDNRGGGNSTAEEGLAAFRDEKQRYFESTGLGSITTGPEFEDTIRKVWRQEQDTGGLEGVREVKNGSFTDYERAARRRLAEHGFHEAFRLLKDLRRQDERAMSIEYLEFEYWWLDADAKTVQRHKPSHDAAWAELVQSGVLEASEMEGDLFTHLAGEPNQQTTPRDKAIQHFMRQTRVYRDATACESRQSLRVQWALSQIPKKPAATKPIARTGSDGFRRMSRP</sequence>
<evidence type="ECO:0000313" key="3">
    <source>
        <dbReference type="Proteomes" id="UP001287356"/>
    </source>
</evidence>
<feature type="region of interest" description="Disordered" evidence="1">
    <location>
        <begin position="27"/>
        <end position="49"/>
    </location>
</feature>
<dbReference type="EMBL" id="JAULSN010000009">
    <property type="protein sequence ID" value="KAK3365082.1"/>
    <property type="molecule type" value="Genomic_DNA"/>
</dbReference>
<proteinExistence type="predicted"/>
<accession>A0AAE0MZF6</accession>
<dbReference type="Proteomes" id="UP001287356">
    <property type="component" value="Unassembled WGS sequence"/>
</dbReference>
<evidence type="ECO:0000313" key="2">
    <source>
        <dbReference type="EMBL" id="KAK3365082.1"/>
    </source>
</evidence>
<reference evidence="2" key="2">
    <citation type="submission" date="2023-06" db="EMBL/GenBank/DDBJ databases">
        <authorList>
            <consortium name="Lawrence Berkeley National Laboratory"/>
            <person name="Haridas S."/>
            <person name="Hensen N."/>
            <person name="Bonometti L."/>
            <person name="Westerberg I."/>
            <person name="Brannstrom I.O."/>
            <person name="Guillou S."/>
            <person name="Cros-Aarteil S."/>
            <person name="Calhoun S."/>
            <person name="Kuo A."/>
            <person name="Mondo S."/>
            <person name="Pangilinan J."/>
            <person name="Riley R."/>
            <person name="Labutti K."/>
            <person name="Andreopoulos B."/>
            <person name="Lipzen A."/>
            <person name="Chen C."/>
            <person name="Yanf M."/>
            <person name="Daum C."/>
            <person name="Ng V."/>
            <person name="Clum A."/>
            <person name="Steindorff A."/>
            <person name="Ohm R."/>
            <person name="Martin F."/>
            <person name="Silar P."/>
            <person name="Natvig D."/>
            <person name="Lalanne C."/>
            <person name="Gautier V."/>
            <person name="Ament-Velasquez S.L."/>
            <person name="Kruys A."/>
            <person name="Hutchinson M.I."/>
            <person name="Powell A.J."/>
            <person name="Barry K."/>
            <person name="Miller A.N."/>
            <person name="Grigoriev I.V."/>
            <person name="Debuchy R."/>
            <person name="Gladieux P."/>
            <person name="Thoren M.H."/>
            <person name="Johannesson H."/>
        </authorList>
    </citation>
    <scope>NUCLEOTIDE SEQUENCE</scope>
    <source>
        <strain evidence="2">CBS 958.72</strain>
    </source>
</reference>
<organism evidence="2 3">
    <name type="scientific">Lasiosphaeria ovina</name>
    <dbReference type="NCBI Taxonomy" id="92902"/>
    <lineage>
        <taxon>Eukaryota</taxon>
        <taxon>Fungi</taxon>
        <taxon>Dikarya</taxon>
        <taxon>Ascomycota</taxon>
        <taxon>Pezizomycotina</taxon>
        <taxon>Sordariomycetes</taxon>
        <taxon>Sordariomycetidae</taxon>
        <taxon>Sordariales</taxon>
        <taxon>Lasiosphaeriaceae</taxon>
        <taxon>Lasiosphaeria</taxon>
    </lineage>
</organism>